<dbReference type="AlphaFoldDB" id="A0A066V7E7"/>
<sequence>MQAHARMAREPRAIAGFRQTSDPTCICTSGASCHSKVYSAAMDTFGMIIPCPRPCGAEHLSLSR</sequence>
<comment type="caution">
    <text evidence="1">The sequence shown here is derived from an EMBL/GenBank/DDBJ whole genome shotgun (WGS) entry which is preliminary data.</text>
</comment>
<dbReference type="RefSeq" id="XP_013240434.1">
    <property type="nucleotide sequence ID" value="XM_013384980.1"/>
</dbReference>
<organism evidence="1 2">
    <name type="scientific">Tilletiaria anomala (strain ATCC 24038 / CBS 436.72 / UBC 951)</name>
    <dbReference type="NCBI Taxonomy" id="1037660"/>
    <lineage>
        <taxon>Eukaryota</taxon>
        <taxon>Fungi</taxon>
        <taxon>Dikarya</taxon>
        <taxon>Basidiomycota</taxon>
        <taxon>Ustilaginomycotina</taxon>
        <taxon>Exobasidiomycetes</taxon>
        <taxon>Georgefischeriales</taxon>
        <taxon>Tilletiariaceae</taxon>
        <taxon>Tilletiaria</taxon>
    </lineage>
</organism>
<protein>
    <submittedName>
        <fullName evidence="1">Uncharacterized protein</fullName>
    </submittedName>
</protein>
<accession>A0A066V7E7</accession>
<reference evidence="1 2" key="1">
    <citation type="submission" date="2014-05" db="EMBL/GenBank/DDBJ databases">
        <title>Draft genome sequence of a rare smut relative, Tilletiaria anomala UBC 951.</title>
        <authorList>
            <consortium name="DOE Joint Genome Institute"/>
            <person name="Toome M."/>
            <person name="Kuo A."/>
            <person name="Henrissat B."/>
            <person name="Lipzen A."/>
            <person name="Tritt A."/>
            <person name="Yoshinaga Y."/>
            <person name="Zane M."/>
            <person name="Barry K."/>
            <person name="Grigoriev I.V."/>
            <person name="Spatafora J.W."/>
            <person name="Aimea M.C."/>
        </authorList>
    </citation>
    <scope>NUCLEOTIDE SEQUENCE [LARGE SCALE GENOMIC DNA]</scope>
    <source>
        <strain evidence="1 2">UBC 951</strain>
    </source>
</reference>
<dbReference type="EMBL" id="JMSN01000134">
    <property type="protein sequence ID" value="KDN37667.1"/>
    <property type="molecule type" value="Genomic_DNA"/>
</dbReference>
<dbReference type="GeneID" id="25267415"/>
<evidence type="ECO:0000313" key="2">
    <source>
        <dbReference type="Proteomes" id="UP000027361"/>
    </source>
</evidence>
<keyword evidence="2" id="KW-1185">Reference proteome</keyword>
<dbReference type="HOGENOM" id="CLU_2869234_0_0_1"/>
<name>A0A066V7E7_TILAU</name>
<dbReference type="Proteomes" id="UP000027361">
    <property type="component" value="Unassembled WGS sequence"/>
</dbReference>
<evidence type="ECO:0000313" key="1">
    <source>
        <dbReference type="EMBL" id="KDN37667.1"/>
    </source>
</evidence>
<proteinExistence type="predicted"/>
<dbReference type="PROSITE" id="PS51257">
    <property type="entry name" value="PROKAR_LIPOPROTEIN"/>
    <property type="match status" value="1"/>
</dbReference>
<gene>
    <name evidence="1" type="ORF">K437DRAFT_36872</name>
</gene>
<dbReference type="InParanoid" id="A0A066V7E7"/>